<sequence>MNALPFLLAALMPLTLAGQPAARQRPHRASIGIQVSPLLGYRTIGTSTVDQRVVTNRNGLEIPWWGYTASISLSVPVSKRIALESGVGYVSRGYQTRPQALDWPGTVSDLPLSSTTRFGYHFLSIPGKATYTFGTGKLRGIVEAGFSMNVFIDQRVTIITRYAERETESASRKEVGVSRFSLFALIGAGVCYPISSRINVTLAPVFQYGITPLRPGLAVREHLYSGGVTIGLARRF</sequence>
<accession>A0A7K0EGC6</accession>
<keyword evidence="1" id="KW-0732">Signal</keyword>
<organism evidence="3 4">
    <name type="scientific">Larkinella terrae</name>
    <dbReference type="NCBI Taxonomy" id="2025311"/>
    <lineage>
        <taxon>Bacteria</taxon>
        <taxon>Pseudomonadati</taxon>
        <taxon>Bacteroidota</taxon>
        <taxon>Cytophagia</taxon>
        <taxon>Cytophagales</taxon>
        <taxon>Spirosomataceae</taxon>
        <taxon>Larkinella</taxon>
    </lineage>
</organism>
<evidence type="ECO:0000313" key="3">
    <source>
        <dbReference type="EMBL" id="MRS60621.1"/>
    </source>
</evidence>
<protein>
    <submittedName>
        <fullName evidence="3">Outer membrane beta-barrel protein</fullName>
    </submittedName>
</protein>
<gene>
    <name evidence="3" type="ORF">GJJ30_04895</name>
</gene>
<keyword evidence="4" id="KW-1185">Reference proteome</keyword>
<evidence type="ECO:0000256" key="1">
    <source>
        <dbReference type="SAM" id="SignalP"/>
    </source>
</evidence>
<feature type="domain" description="Outer membrane protein beta-barrel" evidence="2">
    <location>
        <begin position="56"/>
        <end position="212"/>
    </location>
</feature>
<dbReference type="EMBL" id="WJXZ01000002">
    <property type="protein sequence ID" value="MRS60621.1"/>
    <property type="molecule type" value="Genomic_DNA"/>
</dbReference>
<feature type="chain" id="PRO_5029568700" evidence="1">
    <location>
        <begin position="18"/>
        <end position="236"/>
    </location>
</feature>
<feature type="signal peptide" evidence="1">
    <location>
        <begin position="1"/>
        <end position="17"/>
    </location>
</feature>
<proteinExistence type="predicted"/>
<name>A0A7K0EGC6_9BACT</name>
<evidence type="ECO:0000313" key="4">
    <source>
        <dbReference type="Proteomes" id="UP000441754"/>
    </source>
</evidence>
<dbReference type="AlphaFoldDB" id="A0A7K0EGC6"/>
<dbReference type="InterPro" id="IPR025665">
    <property type="entry name" value="Beta-barrel_OMP_2"/>
</dbReference>
<dbReference type="RefSeq" id="WP_154173767.1">
    <property type="nucleotide sequence ID" value="NZ_WJXZ01000002.1"/>
</dbReference>
<dbReference type="Pfam" id="PF13568">
    <property type="entry name" value="OMP_b-brl_2"/>
    <property type="match status" value="1"/>
</dbReference>
<dbReference type="Proteomes" id="UP000441754">
    <property type="component" value="Unassembled WGS sequence"/>
</dbReference>
<comment type="caution">
    <text evidence="3">The sequence shown here is derived from an EMBL/GenBank/DDBJ whole genome shotgun (WGS) entry which is preliminary data.</text>
</comment>
<evidence type="ECO:0000259" key="2">
    <source>
        <dbReference type="Pfam" id="PF13568"/>
    </source>
</evidence>
<reference evidence="3 4" key="1">
    <citation type="journal article" date="2018" name="Antonie Van Leeuwenhoek">
        <title>Larkinella terrae sp. nov., isolated from soil on Jeju Island, South Korea.</title>
        <authorList>
            <person name="Ten L.N."/>
            <person name="Jeon J."/>
            <person name="Park S.J."/>
            <person name="Park S."/>
            <person name="Lee S.Y."/>
            <person name="Kim M.K."/>
            <person name="Jung H.Y."/>
        </authorList>
    </citation>
    <scope>NUCLEOTIDE SEQUENCE [LARGE SCALE GENOMIC DNA]</scope>
    <source>
        <strain evidence="3 4">KCTC 52001</strain>
    </source>
</reference>
<dbReference type="OrthoDB" id="1493281at2"/>